<keyword evidence="3 4" id="KW-0687">Ribonucleoprotein</keyword>
<evidence type="ECO:0000256" key="1">
    <source>
        <dbReference type="ARBA" id="ARBA00007645"/>
    </source>
</evidence>
<dbReference type="EMBL" id="KX273381">
    <property type="protein sequence ID" value="ANN13331.1"/>
    <property type="molecule type" value="Genomic_DNA"/>
</dbReference>
<dbReference type="NCBIfam" id="TIGR01022">
    <property type="entry name" value="rpmJ_bact"/>
    <property type="match status" value="1"/>
</dbReference>
<evidence type="ECO:0000256" key="3">
    <source>
        <dbReference type="ARBA" id="ARBA00023274"/>
    </source>
</evidence>
<dbReference type="EMBL" id="KX273387">
    <property type="protein sequence ID" value="ANN13504.1"/>
    <property type="molecule type" value="Genomic_DNA"/>
</dbReference>
<dbReference type="GO" id="GO:0006412">
    <property type="term" value="P:translation"/>
    <property type="evidence" value="ECO:0007669"/>
    <property type="project" value="InterPro"/>
</dbReference>
<proteinExistence type="inferred from homology"/>
<sequence length="38" mass="4681">MKIKSAPKHLCTYCISIKRHKKIYIYCSKNFKHKQRQK</sequence>
<dbReference type="PROSITE" id="PS00828">
    <property type="entry name" value="RIBOSOMAL_L36"/>
    <property type="match status" value="1"/>
</dbReference>
<dbReference type="VEuPathDB" id="ToxoDB:ccNF1C8_api_12"/>
<keyword evidence="2 4" id="KW-0689">Ribosomal protein</keyword>
<dbReference type="EMBL" id="KX273380">
    <property type="protein sequence ID" value="ANN13302.1"/>
    <property type="molecule type" value="Genomic_DNA"/>
</dbReference>
<evidence type="ECO:0000313" key="8">
    <source>
        <dbReference type="EMBL" id="ANN13331.1"/>
    </source>
</evidence>
<dbReference type="EMBL" id="KX273383">
    <property type="protein sequence ID" value="ANN13389.1"/>
    <property type="molecule type" value="Genomic_DNA"/>
</dbReference>
<dbReference type="AlphaFoldDB" id="A0A193BMN4"/>
<evidence type="ECO:0000313" key="13">
    <source>
        <dbReference type="EMBL" id="ANN13476.1"/>
    </source>
</evidence>
<organism evidence="11">
    <name type="scientific">Cyclospora cayetanensis</name>
    <dbReference type="NCBI Taxonomy" id="88456"/>
    <lineage>
        <taxon>Eukaryota</taxon>
        <taxon>Sar</taxon>
        <taxon>Alveolata</taxon>
        <taxon>Apicomplexa</taxon>
        <taxon>Conoidasida</taxon>
        <taxon>Coccidia</taxon>
        <taxon>Eucoccidiorida</taxon>
        <taxon>Eimeriorina</taxon>
        <taxon>Eimeriidae</taxon>
        <taxon>Cyclospora</taxon>
    </lineage>
</organism>
<dbReference type="InterPro" id="IPR000473">
    <property type="entry name" value="Ribosomal_bL36"/>
</dbReference>
<evidence type="ECO:0000313" key="10">
    <source>
        <dbReference type="EMBL" id="ANN13389.1"/>
    </source>
</evidence>
<protein>
    <recommendedName>
        <fullName evidence="4">Ribosomal protein</fullName>
    </recommendedName>
</protein>
<name>A0A193BMN4_9EIME</name>
<dbReference type="InterPro" id="IPR035977">
    <property type="entry name" value="Ribosomal_bL36_sp"/>
</dbReference>
<dbReference type="EMBL" id="KX273385">
    <property type="protein sequence ID" value="ANN13447.1"/>
    <property type="molecule type" value="Genomic_DNA"/>
</dbReference>
<dbReference type="EMBL" id="KX189066">
    <property type="protein sequence ID" value="ANJ44339.1"/>
    <property type="molecule type" value="Genomic_DNA"/>
</dbReference>
<dbReference type="Pfam" id="PF00444">
    <property type="entry name" value="Ribosomal_L36"/>
    <property type="match status" value="1"/>
</dbReference>
<evidence type="ECO:0000313" key="14">
    <source>
        <dbReference type="EMBL" id="ANN13504.1"/>
    </source>
</evidence>
<evidence type="ECO:0000313" key="5">
    <source>
        <dbReference type="EMBL" id="ANJ44339.1"/>
    </source>
</evidence>
<evidence type="ECO:0000313" key="9">
    <source>
        <dbReference type="EMBL" id="ANN13360.1"/>
    </source>
</evidence>
<dbReference type="SUPFAM" id="SSF57840">
    <property type="entry name" value="Ribosomal protein L36"/>
    <property type="match status" value="1"/>
</dbReference>
<comment type="similarity">
    <text evidence="1 4">Belongs to the bacterial ribosomal protein bL36 family.</text>
</comment>
<dbReference type="InterPro" id="IPR052010">
    <property type="entry name" value="Ribosomal_LSU_bL36"/>
</dbReference>
<dbReference type="PANTHER" id="PTHR18804:SF16">
    <property type="entry name" value="RIBOSOMAL PROTEIN"/>
    <property type="match status" value="1"/>
</dbReference>
<evidence type="ECO:0000256" key="2">
    <source>
        <dbReference type="ARBA" id="ARBA00022980"/>
    </source>
</evidence>
<dbReference type="GO" id="GO:0005840">
    <property type="term" value="C:ribosome"/>
    <property type="evidence" value="ECO:0007669"/>
    <property type="project" value="UniProtKB-KW"/>
</dbReference>
<dbReference type="GO" id="GO:1990904">
    <property type="term" value="C:ribonucleoprotein complex"/>
    <property type="evidence" value="ECO:0007669"/>
    <property type="project" value="UniProtKB-KW"/>
</dbReference>
<evidence type="ECO:0000313" key="6">
    <source>
        <dbReference type="EMBL" id="ANN13273.1"/>
    </source>
</evidence>
<dbReference type="EMBL" id="KX273389">
    <property type="protein sequence ID" value="ANN13559.1"/>
    <property type="molecule type" value="Genomic_DNA"/>
</dbReference>
<dbReference type="EMBL" id="KX273386">
    <property type="protein sequence ID" value="ANN13476.1"/>
    <property type="molecule type" value="Genomic_DNA"/>
</dbReference>
<evidence type="ECO:0000313" key="12">
    <source>
        <dbReference type="EMBL" id="ANN13447.1"/>
    </source>
</evidence>
<evidence type="ECO:0000313" key="16">
    <source>
        <dbReference type="EMBL" id="ANN13559.1"/>
    </source>
</evidence>
<evidence type="ECO:0000313" key="7">
    <source>
        <dbReference type="EMBL" id="ANN13302.1"/>
    </source>
</evidence>
<dbReference type="EMBL" id="KX273379">
    <property type="protein sequence ID" value="ANN13273.1"/>
    <property type="molecule type" value="Genomic_DNA"/>
</dbReference>
<dbReference type="PANTHER" id="PTHR18804">
    <property type="entry name" value="RIBOSOMAL PROTEIN"/>
    <property type="match status" value="1"/>
</dbReference>
<accession>A0A193BMN4</accession>
<dbReference type="EMBL" id="KX273388">
    <property type="protein sequence ID" value="ANN13533.1"/>
    <property type="molecule type" value="Genomic_DNA"/>
</dbReference>
<dbReference type="EMBL" id="KX273384">
    <property type="protein sequence ID" value="ANN13418.1"/>
    <property type="molecule type" value="Genomic_DNA"/>
</dbReference>
<evidence type="ECO:0000256" key="4">
    <source>
        <dbReference type="RuleBase" id="RU000570"/>
    </source>
</evidence>
<reference evidence="11" key="1">
    <citation type="submission" date="2016-05" db="EMBL/GenBank/DDBJ databases">
        <title>Comparative sequence analysis of Cyclospora cayetanensis apicoplast genomes originating from diverse geographical regions.</title>
        <authorList>
            <person name="Gopinath G.R."/>
            <person name="Cinar H.N."/>
            <person name="Murphy H.R."/>
            <person name="Qvarnstrom Y."/>
            <person name="Wei-Pridgeon Y."/>
            <person name="Li W."/>
            <person name="Nascimento F."/>
            <person name="Arrowood M.J."/>
            <person name="Jang A."/>
            <person name="Kim E."/>
            <person name="Kim R."/>
            <person name="da Silva A."/>
            <person name="DaSilva A."/>
        </authorList>
    </citation>
    <scope>NUCLEOTIDE SEQUENCE</scope>
    <source>
        <strain evidence="16">Guatemala-1</strain>
        <strain evidence="6">Indonesia-1</strain>
        <strain evidence="7">Indonesia-2</strain>
        <strain evidence="8">Indonesia-3</strain>
        <strain evidence="11">NepalC10</strain>
        <strain evidence="9">NepalC5</strain>
        <strain evidence="10">NepalC8</strain>
        <strain evidence="12">Newyork-1</strain>
        <strain evidence="5">NF1</strain>
        <strain evidence="13">Rhodeisland-1</strain>
        <strain evidence="14">Texas-1</strain>
        <strain evidence="15">Virginia-1</strain>
    </source>
</reference>
<dbReference type="EMBL" id="KX273382">
    <property type="protein sequence ID" value="ANN13360.1"/>
    <property type="molecule type" value="Genomic_DNA"/>
</dbReference>
<evidence type="ECO:0000313" key="11">
    <source>
        <dbReference type="EMBL" id="ANN13418.1"/>
    </source>
</evidence>
<dbReference type="GO" id="GO:0003735">
    <property type="term" value="F:structural constituent of ribosome"/>
    <property type="evidence" value="ECO:0007669"/>
    <property type="project" value="InterPro"/>
</dbReference>
<evidence type="ECO:0000313" key="15">
    <source>
        <dbReference type="EMBL" id="ANN13533.1"/>
    </source>
</evidence>